<proteinExistence type="predicted"/>
<sequence length="40" mass="4670">MPASATGISYKKEIQFPFLYKIPVAKRKMLIPLYIIKKEN</sequence>
<organism evidence="1 2">
    <name type="scientific">Desulfonema magnum</name>
    <dbReference type="NCBI Taxonomy" id="45655"/>
    <lineage>
        <taxon>Bacteria</taxon>
        <taxon>Pseudomonadati</taxon>
        <taxon>Thermodesulfobacteriota</taxon>
        <taxon>Desulfobacteria</taxon>
        <taxon>Desulfobacterales</taxon>
        <taxon>Desulfococcaceae</taxon>
        <taxon>Desulfonema</taxon>
    </lineage>
</organism>
<gene>
    <name evidence="1" type="ORF">dnm_042750</name>
</gene>
<evidence type="ECO:0000313" key="2">
    <source>
        <dbReference type="Proteomes" id="UP000663722"/>
    </source>
</evidence>
<dbReference type="Proteomes" id="UP000663722">
    <property type="component" value="Chromosome"/>
</dbReference>
<protein>
    <submittedName>
        <fullName evidence="1">Uncharacterized protein</fullName>
    </submittedName>
</protein>
<dbReference type="AlphaFoldDB" id="A0A975BN48"/>
<dbReference type="EMBL" id="CP061800">
    <property type="protein sequence ID" value="QTA88233.1"/>
    <property type="molecule type" value="Genomic_DNA"/>
</dbReference>
<name>A0A975BN48_9BACT</name>
<reference evidence="1" key="1">
    <citation type="journal article" date="2021" name="Microb. Physiol.">
        <title>Proteogenomic Insights into the Physiology of Marine, Sulfate-Reducing, Filamentous Desulfonema limicola and Desulfonema magnum.</title>
        <authorList>
            <person name="Schnaars V."/>
            <person name="Wohlbrand L."/>
            <person name="Scheve S."/>
            <person name="Hinrichs C."/>
            <person name="Reinhardt R."/>
            <person name="Rabus R."/>
        </authorList>
    </citation>
    <scope>NUCLEOTIDE SEQUENCE</scope>
    <source>
        <strain evidence="1">4be13</strain>
    </source>
</reference>
<accession>A0A975BN48</accession>
<keyword evidence="2" id="KW-1185">Reference proteome</keyword>
<evidence type="ECO:0000313" key="1">
    <source>
        <dbReference type="EMBL" id="QTA88233.1"/>
    </source>
</evidence>
<dbReference type="KEGG" id="dmm:dnm_042750"/>